<reference evidence="1" key="1">
    <citation type="submission" date="2022-10" db="EMBL/GenBank/DDBJ databases">
        <title>The complete genomes of actinobacterial strains from the NBC collection.</title>
        <authorList>
            <person name="Joergensen T.S."/>
            <person name="Alvarez Arevalo M."/>
            <person name="Sterndorff E.B."/>
            <person name="Faurdal D."/>
            <person name="Vuksanovic O."/>
            <person name="Mourched A.-S."/>
            <person name="Charusanti P."/>
            <person name="Shaw S."/>
            <person name="Blin K."/>
            <person name="Weber T."/>
        </authorList>
    </citation>
    <scope>NUCLEOTIDE SEQUENCE</scope>
    <source>
        <strain evidence="1">NBC 01771</strain>
    </source>
</reference>
<keyword evidence="2" id="KW-1185">Reference proteome</keyword>
<gene>
    <name evidence="1" type="ORF">OG835_20350</name>
</gene>
<sequence length="83" mass="9434">MPSLLSAMPILIVATLCYGLMCAASPYGACRKCKGWGHKIHQTRSGRLKRGRQCRRCYGYGRRLRIGRRLYNSAARLHHDGTR</sequence>
<proteinExistence type="predicted"/>
<evidence type="ECO:0000313" key="2">
    <source>
        <dbReference type="Proteomes" id="UP001348369"/>
    </source>
</evidence>
<accession>A0ACD4ZLU3</accession>
<evidence type="ECO:0000313" key="1">
    <source>
        <dbReference type="EMBL" id="WSB99139.1"/>
    </source>
</evidence>
<dbReference type="EMBL" id="CP109109">
    <property type="protein sequence ID" value="WSB99139.1"/>
    <property type="molecule type" value="Genomic_DNA"/>
</dbReference>
<name>A0ACD4ZLU3_9ACTN</name>
<dbReference type="Proteomes" id="UP001348369">
    <property type="component" value="Chromosome"/>
</dbReference>
<protein>
    <submittedName>
        <fullName evidence="1">Uncharacterized protein</fullName>
    </submittedName>
</protein>
<organism evidence="1 2">
    <name type="scientific">Streptomyces scopuliridis</name>
    <dbReference type="NCBI Taxonomy" id="452529"/>
    <lineage>
        <taxon>Bacteria</taxon>
        <taxon>Bacillati</taxon>
        <taxon>Actinomycetota</taxon>
        <taxon>Actinomycetes</taxon>
        <taxon>Kitasatosporales</taxon>
        <taxon>Streptomycetaceae</taxon>
        <taxon>Streptomyces</taxon>
    </lineage>
</organism>